<evidence type="ECO:0000313" key="1">
    <source>
        <dbReference type="EMBL" id="MCI96961.1"/>
    </source>
</evidence>
<organism evidence="1 2">
    <name type="scientific">Trifolium medium</name>
    <dbReference type="NCBI Taxonomy" id="97028"/>
    <lineage>
        <taxon>Eukaryota</taxon>
        <taxon>Viridiplantae</taxon>
        <taxon>Streptophyta</taxon>
        <taxon>Embryophyta</taxon>
        <taxon>Tracheophyta</taxon>
        <taxon>Spermatophyta</taxon>
        <taxon>Magnoliopsida</taxon>
        <taxon>eudicotyledons</taxon>
        <taxon>Gunneridae</taxon>
        <taxon>Pentapetalae</taxon>
        <taxon>rosids</taxon>
        <taxon>fabids</taxon>
        <taxon>Fabales</taxon>
        <taxon>Fabaceae</taxon>
        <taxon>Papilionoideae</taxon>
        <taxon>50 kb inversion clade</taxon>
        <taxon>NPAAA clade</taxon>
        <taxon>Hologalegina</taxon>
        <taxon>IRL clade</taxon>
        <taxon>Trifolieae</taxon>
        <taxon>Trifolium</taxon>
    </lineage>
</organism>
<accession>A0A392WCZ6</accession>
<protein>
    <submittedName>
        <fullName evidence="1">Uncharacterized protein</fullName>
    </submittedName>
</protein>
<proteinExistence type="predicted"/>
<comment type="caution">
    <text evidence="1">The sequence shown here is derived from an EMBL/GenBank/DDBJ whole genome shotgun (WGS) entry which is preliminary data.</text>
</comment>
<sequence length="33" mass="3780">MKGGEKMLLEGNRMAVVEERNRMRVEAMVAKSE</sequence>
<keyword evidence="2" id="KW-1185">Reference proteome</keyword>
<dbReference type="Proteomes" id="UP000265520">
    <property type="component" value="Unassembled WGS sequence"/>
</dbReference>
<feature type="non-terminal residue" evidence="1">
    <location>
        <position position="33"/>
    </location>
</feature>
<dbReference type="AlphaFoldDB" id="A0A392WCZ6"/>
<dbReference type="EMBL" id="LXQA011429436">
    <property type="protein sequence ID" value="MCI96961.1"/>
    <property type="molecule type" value="Genomic_DNA"/>
</dbReference>
<evidence type="ECO:0000313" key="2">
    <source>
        <dbReference type="Proteomes" id="UP000265520"/>
    </source>
</evidence>
<reference evidence="1 2" key="1">
    <citation type="journal article" date="2018" name="Front. Plant Sci.">
        <title>Red Clover (Trifolium pratense) and Zigzag Clover (T. medium) - A Picture of Genomic Similarities and Differences.</title>
        <authorList>
            <person name="Dluhosova J."/>
            <person name="Istvanek J."/>
            <person name="Nedelnik J."/>
            <person name="Repkova J."/>
        </authorList>
    </citation>
    <scope>NUCLEOTIDE SEQUENCE [LARGE SCALE GENOMIC DNA]</scope>
    <source>
        <strain evidence="2">cv. 10/8</strain>
        <tissue evidence="1">Leaf</tissue>
    </source>
</reference>
<name>A0A392WCZ6_9FABA</name>